<evidence type="ECO:0000313" key="10">
    <source>
        <dbReference type="Proteomes" id="UP001500220"/>
    </source>
</evidence>
<dbReference type="RefSeq" id="WP_346073533.1">
    <property type="nucleotide sequence ID" value="NZ_BAAAHC010000013.1"/>
</dbReference>
<feature type="transmembrane region" description="Helical" evidence="8">
    <location>
        <begin position="165"/>
        <end position="189"/>
    </location>
</feature>
<dbReference type="Gene3D" id="1.20.1080.10">
    <property type="entry name" value="Glycerol uptake facilitator protein"/>
    <property type="match status" value="1"/>
</dbReference>
<feature type="transmembrane region" description="Helical" evidence="8">
    <location>
        <begin position="216"/>
        <end position="237"/>
    </location>
</feature>
<protein>
    <submittedName>
        <fullName evidence="9">MIP/aquaporin family protein</fullName>
    </submittedName>
</protein>
<dbReference type="PANTHER" id="PTHR43829">
    <property type="entry name" value="AQUAPORIN OR AQUAGLYCEROPORIN RELATED"/>
    <property type="match status" value="1"/>
</dbReference>
<comment type="caution">
    <text evidence="9">The sequence shown here is derived from an EMBL/GenBank/DDBJ whole genome shotgun (WGS) entry which is preliminary data.</text>
</comment>
<gene>
    <name evidence="9" type="ORF">GCM10009545_33750</name>
</gene>
<comment type="subcellular location">
    <subcellularLocation>
        <location evidence="1">Membrane</location>
        <topology evidence="1">Multi-pass membrane protein</topology>
    </subcellularLocation>
</comment>
<dbReference type="Proteomes" id="UP001500220">
    <property type="component" value="Unassembled WGS sequence"/>
</dbReference>
<feature type="transmembrane region" description="Helical" evidence="8">
    <location>
        <begin position="89"/>
        <end position="111"/>
    </location>
</feature>
<evidence type="ECO:0000256" key="1">
    <source>
        <dbReference type="ARBA" id="ARBA00004141"/>
    </source>
</evidence>
<accession>A0ABP3MYG5</accession>
<keyword evidence="6 8" id="KW-0472">Membrane</keyword>
<dbReference type="SUPFAM" id="SSF81338">
    <property type="entry name" value="Aquaporin-like"/>
    <property type="match status" value="1"/>
</dbReference>
<feature type="transmembrane region" description="Helical" evidence="8">
    <location>
        <begin position="39"/>
        <end position="57"/>
    </location>
</feature>
<evidence type="ECO:0000313" key="9">
    <source>
        <dbReference type="EMBL" id="GAA0528642.1"/>
    </source>
</evidence>
<comment type="similarity">
    <text evidence="2 7">Belongs to the MIP/aquaporin (TC 1.A.8) family.</text>
</comment>
<proteinExistence type="inferred from homology"/>
<keyword evidence="10" id="KW-1185">Reference proteome</keyword>
<dbReference type="Pfam" id="PF00230">
    <property type="entry name" value="MIP"/>
    <property type="match status" value="1"/>
</dbReference>
<evidence type="ECO:0000256" key="7">
    <source>
        <dbReference type="RuleBase" id="RU000477"/>
    </source>
</evidence>
<evidence type="ECO:0000256" key="8">
    <source>
        <dbReference type="SAM" id="Phobius"/>
    </source>
</evidence>
<keyword evidence="4 7" id="KW-0812">Transmembrane</keyword>
<feature type="transmembrane region" description="Helical" evidence="8">
    <location>
        <begin position="138"/>
        <end position="158"/>
    </location>
</feature>
<name>A0ABP3MYG5_9PSEU</name>
<dbReference type="InterPro" id="IPR023271">
    <property type="entry name" value="Aquaporin-like"/>
</dbReference>
<evidence type="ECO:0000256" key="3">
    <source>
        <dbReference type="ARBA" id="ARBA00022448"/>
    </source>
</evidence>
<evidence type="ECO:0000256" key="6">
    <source>
        <dbReference type="ARBA" id="ARBA00023136"/>
    </source>
</evidence>
<dbReference type="PANTHER" id="PTHR43829:SF9">
    <property type="entry name" value="AQUAPORIN-9"/>
    <property type="match status" value="1"/>
</dbReference>
<evidence type="ECO:0000256" key="4">
    <source>
        <dbReference type="ARBA" id="ARBA00022692"/>
    </source>
</evidence>
<dbReference type="PRINTS" id="PR00783">
    <property type="entry name" value="MINTRINSICP"/>
</dbReference>
<dbReference type="InterPro" id="IPR050363">
    <property type="entry name" value="MIP/Aquaporin"/>
</dbReference>
<keyword evidence="3 7" id="KW-0813">Transport</keyword>
<evidence type="ECO:0000256" key="2">
    <source>
        <dbReference type="ARBA" id="ARBA00006175"/>
    </source>
</evidence>
<reference evidence="10" key="1">
    <citation type="journal article" date="2019" name="Int. J. Syst. Evol. Microbiol.">
        <title>The Global Catalogue of Microorganisms (GCM) 10K type strain sequencing project: providing services to taxonomists for standard genome sequencing and annotation.</title>
        <authorList>
            <consortium name="The Broad Institute Genomics Platform"/>
            <consortium name="The Broad Institute Genome Sequencing Center for Infectious Disease"/>
            <person name="Wu L."/>
            <person name="Ma J."/>
        </authorList>
    </citation>
    <scope>NUCLEOTIDE SEQUENCE [LARGE SCALE GENOMIC DNA]</scope>
    <source>
        <strain evidence="10">JCM 10664</strain>
    </source>
</reference>
<keyword evidence="5 8" id="KW-1133">Transmembrane helix</keyword>
<dbReference type="InterPro" id="IPR000425">
    <property type="entry name" value="MIP"/>
</dbReference>
<dbReference type="EMBL" id="BAAAHC010000013">
    <property type="protein sequence ID" value="GAA0528642.1"/>
    <property type="molecule type" value="Genomic_DNA"/>
</dbReference>
<organism evidence="9 10">
    <name type="scientific">Saccharopolyspora thermophila</name>
    <dbReference type="NCBI Taxonomy" id="89367"/>
    <lineage>
        <taxon>Bacteria</taxon>
        <taxon>Bacillati</taxon>
        <taxon>Actinomycetota</taxon>
        <taxon>Actinomycetes</taxon>
        <taxon>Pseudonocardiales</taxon>
        <taxon>Pseudonocardiaceae</taxon>
        <taxon>Saccharopolyspora</taxon>
    </lineage>
</organism>
<evidence type="ECO:0000256" key="5">
    <source>
        <dbReference type="ARBA" id="ARBA00022989"/>
    </source>
</evidence>
<sequence length="245" mass="24908">MGSIFFSEFMGTTLLLLLGLGVGANVSLAGAKGKGGGWLLVNFGWGLAVFAGVYAAAPTGAHLNPAVSTGLWIAGQDFAPGIPATLPHFATYVLAQLLGAMFGALLTYLAYKKHFDTEPDPATKLGVFATGPAIPTPAWNTITEALATFVLVYVVLLFGNTPSGLGPLAVAMLVVGIGASLGGPTGYAINPARDLGPRILHALLPMKGKGTSNWSYAWIPVAGPLLGGAIAGALYHLTPLIPTAG</sequence>